<dbReference type="AlphaFoldDB" id="A0A1I5B2E4"/>
<gene>
    <name evidence="2" type="ORF">ATL45_4820</name>
    <name evidence="3" type="ORF">SAMN05421805_10692</name>
</gene>
<sequence length="265" mass="29519">MAEQKTGLDYYLDSDAWKDTEVADWDKVDAYVEQGWLTEQDREYLHAYGSMVALSPDSAGGFSETDAAWSKYLEVKEEHEDDPLFNEDAKAEEIPPPDWDDGPQDGKDYHQDTPFKVPGTEETPVGEVPDVPGDNGENKGGEKVIGVNTKALKVFADNVESLRDLIAKAKTKTDDVDIKPGGFNLAYQMRGKIMGAENKAGLKNDVRSYLDELDITLRNVRDEVRKLVVDYDSTEELNKLTAEKLGTIMDDSFKFINSNSKPAAP</sequence>
<dbReference type="EMBL" id="RBXX01000002">
    <property type="protein sequence ID" value="RKT86446.1"/>
    <property type="molecule type" value="Genomic_DNA"/>
</dbReference>
<reference evidence="3 4" key="1">
    <citation type="submission" date="2016-10" db="EMBL/GenBank/DDBJ databases">
        <authorList>
            <person name="de Groot N.N."/>
        </authorList>
    </citation>
    <scope>NUCLEOTIDE SEQUENCE [LARGE SCALE GENOMIC DNA]</scope>
    <source>
        <strain evidence="3 4">CPCC 201259</strain>
    </source>
</reference>
<dbReference type="OrthoDB" id="3675048at2"/>
<accession>A0A1I5B2E4</accession>
<evidence type="ECO:0000313" key="3">
    <source>
        <dbReference type="EMBL" id="SFN68886.1"/>
    </source>
</evidence>
<dbReference type="Proteomes" id="UP000270697">
    <property type="component" value="Unassembled WGS sequence"/>
</dbReference>
<reference evidence="2 5" key="2">
    <citation type="submission" date="2018-10" db="EMBL/GenBank/DDBJ databases">
        <title>Sequencing the genomes of 1000 actinobacteria strains.</title>
        <authorList>
            <person name="Klenk H.-P."/>
        </authorList>
    </citation>
    <scope>NUCLEOTIDE SEQUENCE [LARGE SCALE GENOMIC DNA]</scope>
    <source>
        <strain evidence="2 5">DSM 45119</strain>
    </source>
</reference>
<dbReference type="STRING" id="455193.SAMN05421805_10692"/>
<protein>
    <submittedName>
        <fullName evidence="3">Uncharacterized protein</fullName>
    </submittedName>
</protein>
<dbReference type="RefSeq" id="WP_093153737.1">
    <property type="nucleotide sequence ID" value="NZ_FOUP01000006.1"/>
</dbReference>
<proteinExistence type="predicted"/>
<feature type="region of interest" description="Disordered" evidence="1">
    <location>
        <begin position="78"/>
        <end position="142"/>
    </location>
</feature>
<keyword evidence="5" id="KW-1185">Reference proteome</keyword>
<evidence type="ECO:0000313" key="4">
    <source>
        <dbReference type="Proteomes" id="UP000199398"/>
    </source>
</evidence>
<organism evidence="3 4">
    <name type="scientific">Saccharopolyspora antimicrobica</name>
    <dbReference type="NCBI Taxonomy" id="455193"/>
    <lineage>
        <taxon>Bacteria</taxon>
        <taxon>Bacillati</taxon>
        <taxon>Actinomycetota</taxon>
        <taxon>Actinomycetes</taxon>
        <taxon>Pseudonocardiales</taxon>
        <taxon>Pseudonocardiaceae</taxon>
        <taxon>Saccharopolyspora</taxon>
    </lineage>
</organism>
<name>A0A1I5B2E4_9PSEU</name>
<evidence type="ECO:0000313" key="2">
    <source>
        <dbReference type="EMBL" id="RKT86446.1"/>
    </source>
</evidence>
<evidence type="ECO:0000256" key="1">
    <source>
        <dbReference type="SAM" id="MobiDB-lite"/>
    </source>
</evidence>
<feature type="compositionally biased region" description="Basic and acidic residues" evidence="1">
    <location>
        <begin position="104"/>
        <end position="113"/>
    </location>
</feature>
<dbReference type="EMBL" id="FOUP01000006">
    <property type="protein sequence ID" value="SFN68886.1"/>
    <property type="molecule type" value="Genomic_DNA"/>
</dbReference>
<evidence type="ECO:0000313" key="5">
    <source>
        <dbReference type="Proteomes" id="UP000270697"/>
    </source>
</evidence>
<dbReference type="Proteomes" id="UP000199398">
    <property type="component" value="Unassembled WGS sequence"/>
</dbReference>